<comment type="caution">
    <text evidence="2">The sequence shown here is derived from an EMBL/GenBank/DDBJ whole genome shotgun (WGS) entry which is preliminary data.</text>
</comment>
<evidence type="ECO:0000313" key="2">
    <source>
        <dbReference type="EMBL" id="EEI90575.1"/>
    </source>
</evidence>
<dbReference type="HOGENOM" id="CLU_211651_0_0_10"/>
<reference evidence="2 3" key="1">
    <citation type="submission" date="2009-01" db="EMBL/GenBank/DDBJ databases">
        <authorList>
            <person name="Qin X."/>
            <person name="Bachman B."/>
            <person name="Battles P."/>
            <person name="Bell A."/>
            <person name="Bess C."/>
            <person name="Bickham C."/>
            <person name="Chaboub L."/>
            <person name="Chen D."/>
            <person name="Coyle M."/>
            <person name="Deiros D.R."/>
            <person name="Dinh H."/>
            <person name="Forbes L."/>
            <person name="Fowler G."/>
            <person name="Francisco L."/>
            <person name="Fu Q."/>
            <person name="Gubbala S."/>
            <person name="Hale W."/>
            <person name="Han Y."/>
            <person name="Hemphill L."/>
            <person name="Highlander S.K."/>
            <person name="Hirani K."/>
            <person name="Hogues M."/>
            <person name="Jackson L."/>
            <person name="Jakkamsetti A."/>
            <person name="Javaid M."/>
            <person name="Jiang H."/>
            <person name="Korchina V."/>
            <person name="Kovar C."/>
            <person name="Lara F."/>
            <person name="Lee S."/>
            <person name="Mata R."/>
            <person name="Mathew T."/>
            <person name="Moen C."/>
            <person name="Morales K."/>
            <person name="Munidasa M."/>
            <person name="Nazareth L."/>
            <person name="Ngo R."/>
            <person name="Nguyen L."/>
            <person name="Okwuonu G."/>
            <person name="Ongeri F."/>
            <person name="Patil S."/>
            <person name="Petrosino J."/>
            <person name="Pham C."/>
            <person name="Pham P."/>
            <person name="Pu L.-L."/>
            <person name="Puazo M."/>
            <person name="Raj R."/>
            <person name="Reid J."/>
            <person name="Rouhana J."/>
            <person name="Saada N."/>
            <person name="Shang Y."/>
            <person name="Simmons D."/>
            <person name="Thornton R."/>
            <person name="Warren J."/>
            <person name="Weissenberger G."/>
            <person name="Zhang J."/>
            <person name="Zhang L."/>
            <person name="Zhou C."/>
            <person name="Zhu D."/>
            <person name="Muzny D."/>
            <person name="Worley K."/>
            <person name="Gibbs R."/>
        </authorList>
    </citation>
    <scope>NUCLEOTIDE SEQUENCE [LARGE SCALE GENOMIC DNA]</scope>
    <source>
        <strain evidence="2 3">ATCC 33300</strain>
    </source>
</reference>
<evidence type="ECO:0000256" key="1">
    <source>
        <dbReference type="SAM" id="MobiDB-lite"/>
    </source>
</evidence>
<name>C2G2T5_SPHSI</name>
<gene>
    <name evidence="2" type="ORF">HMPREF0765_3891</name>
</gene>
<evidence type="ECO:0000313" key="3">
    <source>
        <dbReference type="Proteomes" id="UP000006241"/>
    </source>
</evidence>
<protein>
    <submittedName>
        <fullName evidence="2">Uncharacterized protein</fullName>
    </submittedName>
</protein>
<organism evidence="2 3">
    <name type="scientific">Sphingobacterium spiritivorum ATCC 33300</name>
    <dbReference type="NCBI Taxonomy" id="525372"/>
    <lineage>
        <taxon>Bacteria</taxon>
        <taxon>Pseudomonadati</taxon>
        <taxon>Bacteroidota</taxon>
        <taxon>Sphingobacteriia</taxon>
        <taxon>Sphingobacteriales</taxon>
        <taxon>Sphingobacteriaceae</taxon>
        <taxon>Sphingobacterium</taxon>
    </lineage>
</organism>
<feature type="compositionally biased region" description="Acidic residues" evidence="1">
    <location>
        <begin position="23"/>
        <end position="55"/>
    </location>
</feature>
<dbReference type="Proteomes" id="UP000006241">
    <property type="component" value="Unassembled WGS sequence"/>
</dbReference>
<accession>C2G2T5</accession>
<proteinExistence type="predicted"/>
<dbReference type="EMBL" id="ACHB01000090">
    <property type="protein sequence ID" value="EEI90575.1"/>
    <property type="molecule type" value="Genomic_DNA"/>
</dbReference>
<dbReference type="AlphaFoldDB" id="C2G2T5"/>
<sequence>MTMMQETAMEVLEDDVILSFNGPEDDSDDDFDEDFNLDEIDSIGEFDDFDEDEDF</sequence>
<feature type="region of interest" description="Disordered" evidence="1">
    <location>
        <begin position="19"/>
        <end position="55"/>
    </location>
</feature>